<comment type="caution">
    <text evidence="4">The sequence shown here is derived from an EMBL/GenBank/DDBJ whole genome shotgun (WGS) entry which is preliminary data.</text>
</comment>
<dbReference type="EMBL" id="JANJYI010000005">
    <property type="protein sequence ID" value="KAK2648980.1"/>
    <property type="molecule type" value="Genomic_DNA"/>
</dbReference>
<gene>
    <name evidence="4" type="ORF">Ddye_016469</name>
</gene>
<dbReference type="PANTHER" id="PTHR10209:SF590">
    <property type="entry name" value="2-OXOGLUTARATE (2OG) AND FE(II)-DEPENDENT OXYGENASE SUPERFAMILY PROTEIN"/>
    <property type="match status" value="1"/>
</dbReference>
<evidence type="ECO:0008006" key="6">
    <source>
        <dbReference type="Google" id="ProtNLM"/>
    </source>
</evidence>
<evidence type="ECO:0000256" key="3">
    <source>
        <dbReference type="ARBA" id="ARBA00023004"/>
    </source>
</evidence>
<dbReference type="SUPFAM" id="SSF51197">
    <property type="entry name" value="Clavaminate synthase-like"/>
    <property type="match status" value="1"/>
</dbReference>
<dbReference type="InterPro" id="IPR027443">
    <property type="entry name" value="IPNS-like_sf"/>
</dbReference>
<dbReference type="GO" id="GO:0046872">
    <property type="term" value="F:metal ion binding"/>
    <property type="evidence" value="ECO:0007669"/>
    <property type="project" value="UniProtKB-KW"/>
</dbReference>
<dbReference type="GO" id="GO:0016491">
    <property type="term" value="F:oxidoreductase activity"/>
    <property type="evidence" value="ECO:0007669"/>
    <property type="project" value="UniProtKB-KW"/>
</dbReference>
<organism evidence="4 5">
    <name type="scientific">Dipteronia dyeriana</name>
    <dbReference type="NCBI Taxonomy" id="168575"/>
    <lineage>
        <taxon>Eukaryota</taxon>
        <taxon>Viridiplantae</taxon>
        <taxon>Streptophyta</taxon>
        <taxon>Embryophyta</taxon>
        <taxon>Tracheophyta</taxon>
        <taxon>Spermatophyta</taxon>
        <taxon>Magnoliopsida</taxon>
        <taxon>eudicotyledons</taxon>
        <taxon>Gunneridae</taxon>
        <taxon>Pentapetalae</taxon>
        <taxon>rosids</taxon>
        <taxon>malvids</taxon>
        <taxon>Sapindales</taxon>
        <taxon>Sapindaceae</taxon>
        <taxon>Hippocastanoideae</taxon>
        <taxon>Acereae</taxon>
        <taxon>Dipteronia</taxon>
    </lineage>
</organism>
<dbReference type="Proteomes" id="UP001280121">
    <property type="component" value="Unassembled WGS sequence"/>
</dbReference>
<accession>A0AAD9U6V0</accession>
<keyword evidence="2" id="KW-0560">Oxidoreductase</keyword>
<keyword evidence="5" id="KW-1185">Reference proteome</keyword>
<sequence>MECYYNKVQSAGRKLIYLIALALNVDEDFLDKVGAMDVPMPFLGLLHYPGKLESSGEEIYSASAHTDFGMITLLATDGVSGLQVCRDKSQHPRLWEDLPNINGLHFSWIQTMTVVKCLES</sequence>
<keyword evidence="1" id="KW-0479">Metal-binding</keyword>
<dbReference type="AlphaFoldDB" id="A0AAD9U6V0"/>
<name>A0AAD9U6V0_9ROSI</name>
<evidence type="ECO:0000313" key="5">
    <source>
        <dbReference type="Proteomes" id="UP001280121"/>
    </source>
</evidence>
<evidence type="ECO:0000256" key="2">
    <source>
        <dbReference type="ARBA" id="ARBA00023002"/>
    </source>
</evidence>
<evidence type="ECO:0000256" key="1">
    <source>
        <dbReference type="ARBA" id="ARBA00022723"/>
    </source>
</evidence>
<dbReference type="PANTHER" id="PTHR10209">
    <property type="entry name" value="OXIDOREDUCTASE, 2OG-FE II OXYGENASE FAMILY PROTEIN"/>
    <property type="match status" value="1"/>
</dbReference>
<dbReference type="Gene3D" id="2.60.120.330">
    <property type="entry name" value="B-lactam Antibiotic, Isopenicillin N Synthase, Chain"/>
    <property type="match status" value="1"/>
</dbReference>
<proteinExistence type="predicted"/>
<evidence type="ECO:0000313" key="4">
    <source>
        <dbReference type="EMBL" id="KAK2648980.1"/>
    </source>
</evidence>
<protein>
    <recommendedName>
        <fullName evidence="6">Isopenicillin N synthase-like Fe(2+) 2OG dioxygenase domain-containing protein</fullName>
    </recommendedName>
</protein>
<keyword evidence="3" id="KW-0408">Iron</keyword>
<reference evidence="4" key="1">
    <citation type="journal article" date="2023" name="Plant J.">
        <title>Genome sequences and population genomics provide insights into the demographic history, inbreeding, and mutation load of two 'living fossil' tree species of Dipteronia.</title>
        <authorList>
            <person name="Feng Y."/>
            <person name="Comes H.P."/>
            <person name="Chen J."/>
            <person name="Zhu S."/>
            <person name="Lu R."/>
            <person name="Zhang X."/>
            <person name="Li P."/>
            <person name="Qiu J."/>
            <person name="Olsen K.M."/>
            <person name="Qiu Y."/>
        </authorList>
    </citation>
    <scope>NUCLEOTIDE SEQUENCE</scope>
    <source>
        <strain evidence="4">KIB01</strain>
    </source>
</reference>